<feature type="signal peptide" evidence="1">
    <location>
        <begin position="1"/>
        <end position="21"/>
    </location>
</feature>
<evidence type="ECO:0000256" key="1">
    <source>
        <dbReference type="SAM" id="SignalP"/>
    </source>
</evidence>
<keyword evidence="1" id="KW-0732">Signal</keyword>
<accession>A0A6B0U8P6</accession>
<name>A0A6B0U8P6_IXORI</name>
<feature type="chain" id="PRO_5025590104" evidence="1">
    <location>
        <begin position="22"/>
        <end position="81"/>
    </location>
</feature>
<protein>
    <submittedName>
        <fullName evidence="2">Putative secreted protein</fullName>
    </submittedName>
</protein>
<dbReference type="EMBL" id="GIFC01002423">
    <property type="protein sequence ID" value="MXU84506.1"/>
    <property type="molecule type" value="Transcribed_RNA"/>
</dbReference>
<dbReference type="AlphaFoldDB" id="A0A6B0U8P6"/>
<sequence>MPSRWIKALALPVAVCRLAVASAPRHLPSVSPARTDAFCPNASGHLKWTGTAVAPAAFVFSHPAPWHRRSGDASKSVVPTD</sequence>
<reference evidence="2" key="1">
    <citation type="submission" date="2019-12" db="EMBL/GenBank/DDBJ databases">
        <title>An insight into the sialome of adult female Ixodes ricinus ticks feeding for 6 days.</title>
        <authorList>
            <person name="Perner J."/>
            <person name="Ribeiro J.M.C."/>
        </authorList>
    </citation>
    <scope>NUCLEOTIDE SEQUENCE</scope>
    <source>
        <strain evidence="2">Semi-engorged</strain>
        <tissue evidence="2">Salivary glands</tissue>
    </source>
</reference>
<proteinExistence type="predicted"/>
<organism evidence="2">
    <name type="scientific">Ixodes ricinus</name>
    <name type="common">Common tick</name>
    <name type="synonym">Acarus ricinus</name>
    <dbReference type="NCBI Taxonomy" id="34613"/>
    <lineage>
        <taxon>Eukaryota</taxon>
        <taxon>Metazoa</taxon>
        <taxon>Ecdysozoa</taxon>
        <taxon>Arthropoda</taxon>
        <taxon>Chelicerata</taxon>
        <taxon>Arachnida</taxon>
        <taxon>Acari</taxon>
        <taxon>Parasitiformes</taxon>
        <taxon>Ixodida</taxon>
        <taxon>Ixodoidea</taxon>
        <taxon>Ixodidae</taxon>
        <taxon>Ixodinae</taxon>
        <taxon>Ixodes</taxon>
    </lineage>
</organism>
<evidence type="ECO:0000313" key="2">
    <source>
        <dbReference type="EMBL" id="MXU84506.1"/>
    </source>
</evidence>